<dbReference type="EMBL" id="JAULSR010000001">
    <property type="protein sequence ID" value="KAK0635982.1"/>
    <property type="molecule type" value="Genomic_DNA"/>
</dbReference>
<dbReference type="Proteomes" id="UP001174934">
    <property type="component" value="Unassembled WGS sequence"/>
</dbReference>
<dbReference type="GO" id="GO:0003677">
    <property type="term" value="F:DNA binding"/>
    <property type="evidence" value="ECO:0007669"/>
    <property type="project" value="UniProtKB-KW"/>
</dbReference>
<dbReference type="InterPro" id="IPR001138">
    <property type="entry name" value="Zn2Cys6_DnaBD"/>
</dbReference>
<evidence type="ECO:0000256" key="3">
    <source>
        <dbReference type="ARBA" id="ARBA00023125"/>
    </source>
</evidence>
<dbReference type="PANTHER" id="PTHR46910:SF3">
    <property type="entry name" value="HALOTOLERANCE PROTEIN 9-RELATED"/>
    <property type="match status" value="1"/>
</dbReference>
<dbReference type="SMART" id="SM00066">
    <property type="entry name" value="GAL4"/>
    <property type="match status" value="1"/>
</dbReference>
<evidence type="ECO:0000256" key="2">
    <source>
        <dbReference type="ARBA" id="ARBA00022723"/>
    </source>
</evidence>
<name>A0AA39XMI5_9PEZI</name>
<evidence type="ECO:0000313" key="7">
    <source>
        <dbReference type="EMBL" id="KAK0635982.1"/>
    </source>
</evidence>
<evidence type="ECO:0000256" key="5">
    <source>
        <dbReference type="SAM" id="MobiDB-lite"/>
    </source>
</evidence>
<reference evidence="7" key="1">
    <citation type="submission" date="2023-06" db="EMBL/GenBank/DDBJ databases">
        <title>Genome-scale phylogeny and comparative genomics of the fungal order Sordariales.</title>
        <authorList>
            <consortium name="Lawrence Berkeley National Laboratory"/>
            <person name="Hensen N."/>
            <person name="Bonometti L."/>
            <person name="Westerberg I."/>
            <person name="Brannstrom I.O."/>
            <person name="Guillou S."/>
            <person name="Cros-Aarteil S."/>
            <person name="Calhoun S."/>
            <person name="Haridas S."/>
            <person name="Kuo A."/>
            <person name="Mondo S."/>
            <person name="Pangilinan J."/>
            <person name="Riley R."/>
            <person name="LaButti K."/>
            <person name="Andreopoulos B."/>
            <person name="Lipzen A."/>
            <person name="Chen C."/>
            <person name="Yanf M."/>
            <person name="Daum C."/>
            <person name="Ng V."/>
            <person name="Clum A."/>
            <person name="Steindorff A."/>
            <person name="Ohm R."/>
            <person name="Martin F."/>
            <person name="Silar P."/>
            <person name="Natvig D."/>
            <person name="Lalanne C."/>
            <person name="Gautier V."/>
            <person name="Ament-velasquez S.L."/>
            <person name="Kruys A."/>
            <person name="Hutchinson M.I."/>
            <person name="Powell A.J."/>
            <person name="Barry K."/>
            <person name="Miller A.N."/>
            <person name="Grigoriev I.V."/>
            <person name="Debuchy R."/>
            <person name="Gladieux P."/>
            <person name="Thoren M.H."/>
            <person name="Johannesson H."/>
        </authorList>
    </citation>
    <scope>NUCLEOTIDE SEQUENCE</scope>
    <source>
        <strain evidence="7">SMH3391-2</strain>
    </source>
</reference>
<dbReference type="GO" id="GO:0008270">
    <property type="term" value="F:zinc ion binding"/>
    <property type="evidence" value="ECO:0007669"/>
    <property type="project" value="InterPro"/>
</dbReference>
<keyword evidence="4" id="KW-0539">Nucleus</keyword>
<evidence type="ECO:0000313" key="8">
    <source>
        <dbReference type="Proteomes" id="UP001174934"/>
    </source>
</evidence>
<protein>
    <recommendedName>
        <fullName evidence="6">Zn(2)-C6 fungal-type domain-containing protein</fullName>
    </recommendedName>
</protein>
<dbReference type="AlphaFoldDB" id="A0AA39XMI5"/>
<feature type="domain" description="Zn(2)-C6 fungal-type" evidence="6">
    <location>
        <begin position="43"/>
        <end position="73"/>
    </location>
</feature>
<feature type="region of interest" description="Disordered" evidence="5">
    <location>
        <begin position="754"/>
        <end position="773"/>
    </location>
</feature>
<keyword evidence="3" id="KW-0238">DNA-binding</keyword>
<dbReference type="GO" id="GO:0005634">
    <property type="term" value="C:nucleus"/>
    <property type="evidence" value="ECO:0007669"/>
    <property type="project" value="UniProtKB-SubCell"/>
</dbReference>
<accession>A0AA39XMI5</accession>
<dbReference type="InterPro" id="IPR050987">
    <property type="entry name" value="AtrR-like"/>
</dbReference>
<dbReference type="SUPFAM" id="SSF57701">
    <property type="entry name" value="Zn2/Cys6 DNA-binding domain"/>
    <property type="match status" value="1"/>
</dbReference>
<dbReference type="Pfam" id="PF00172">
    <property type="entry name" value="Zn_clus"/>
    <property type="match status" value="1"/>
</dbReference>
<organism evidence="7 8">
    <name type="scientific">Bombardia bombarda</name>
    <dbReference type="NCBI Taxonomy" id="252184"/>
    <lineage>
        <taxon>Eukaryota</taxon>
        <taxon>Fungi</taxon>
        <taxon>Dikarya</taxon>
        <taxon>Ascomycota</taxon>
        <taxon>Pezizomycotina</taxon>
        <taxon>Sordariomycetes</taxon>
        <taxon>Sordariomycetidae</taxon>
        <taxon>Sordariales</taxon>
        <taxon>Lasiosphaeriaceae</taxon>
        <taxon>Bombardia</taxon>
    </lineage>
</organism>
<evidence type="ECO:0000256" key="1">
    <source>
        <dbReference type="ARBA" id="ARBA00004123"/>
    </source>
</evidence>
<dbReference type="PROSITE" id="PS50048">
    <property type="entry name" value="ZN2_CY6_FUNGAL_2"/>
    <property type="match status" value="1"/>
</dbReference>
<dbReference type="CDD" id="cd00067">
    <property type="entry name" value="GAL4"/>
    <property type="match status" value="1"/>
</dbReference>
<evidence type="ECO:0000259" key="6">
    <source>
        <dbReference type="PROSITE" id="PS50048"/>
    </source>
</evidence>
<dbReference type="PROSITE" id="PS00463">
    <property type="entry name" value="ZN2_CY6_FUNGAL_1"/>
    <property type="match status" value="1"/>
</dbReference>
<feature type="compositionally biased region" description="Polar residues" evidence="5">
    <location>
        <begin position="764"/>
        <end position="773"/>
    </location>
</feature>
<dbReference type="InterPro" id="IPR036864">
    <property type="entry name" value="Zn2-C6_fun-type_DNA-bd_sf"/>
</dbReference>
<dbReference type="PANTHER" id="PTHR46910">
    <property type="entry name" value="TRANSCRIPTION FACTOR PDR1"/>
    <property type="match status" value="1"/>
</dbReference>
<dbReference type="CDD" id="cd12148">
    <property type="entry name" value="fungal_TF_MHR"/>
    <property type="match status" value="1"/>
</dbReference>
<sequence length="773" mass="85770">MAPPSSYKTILPGPSKHDRSGALLGKGGGIDKQASRPKAVTQACHTCRRYKARCDGARPRCAGCAAKNRPCTYDGEEGQSRQAAMKARLEALEKLVGALQSKPSQEAEQLLHRIRSADDLVSLAGSDNDDLTSLTATPVTMANTSVASSTISSFATLAPTALDTAAMLTPQGYPSSEPNPESSLVRSVSSVSQRAPGVTVDASTYLIRLIIPDAQSTRAAIQSFYSSSGKLFHVFTQEQADYCYRRVFGLDGRLDISQKVAIGCLCAVAAVGVQYNPKDFEQGFDVTFYDVAHHYFPDVLEEQPLVAIKVCTLLAMYNIMGKTTVSLAYVELGLSMSRRHSLSPHSYRPSSDAVDEWADYRRAWRTLIFFSSWLSSTLGYIPGDDDEIFKHLVPLANEEIDHTSDIGEIVQAEMTKISLLKAEILRMHLAVKELTTSAINTIMDDLQQWHGKLSVKMHLSNLGRDDLPDSIRRSIFHVHLLYLGAIMLLYRRIALHFVQSLQPGADVSSSVDWKPKEKELLHHAHQGIIAAKHSSRILGLLLKERGVFERCWLVIFQAHTSCVVLLHSVAQKQIHNFLPSSWVDDLKQAQLCLDTLEFCGKVDPVAMRFHVKLSGIYSKLASFAADSPNTLQRTEDWVSLPPDFQPVKHEGDNFPPSSYDEPSPDYLLTIPQNTNPQLLDHSVSLLFALCRPWGDLDENELRETTTMHSWQQDSSLANHPQLIERGMWDPKNNPLIRWDTTGMGPQEVNIADSSRFLDSEAPSGWQQTDDTDI</sequence>
<feature type="region of interest" description="Disordered" evidence="5">
    <location>
        <begin position="1"/>
        <end position="35"/>
    </location>
</feature>
<dbReference type="GO" id="GO:0000981">
    <property type="term" value="F:DNA-binding transcription factor activity, RNA polymerase II-specific"/>
    <property type="evidence" value="ECO:0007669"/>
    <property type="project" value="InterPro"/>
</dbReference>
<evidence type="ECO:0000256" key="4">
    <source>
        <dbReference type="ARBA" id="ARBA00023242"/>
    </source>
</evidence>
<keyword evidence="2" id="KW-0479">Metal-binding</keyword>
<dbReference type="Gene3D" id="4.10.240.10">
    <property type="entry name" value="Zn(2)-C6 fungal-type DNA-binding domain"/>
    <property type="match status" value="1"/>
</dbReference>
<proteinExistence type="predicted"/>
<comment type="caution">
    <text evidence="7">The sequence shown here is derived from an EMBL/GenBank/DDBJ whole genome shotgun (WGS) entry which is preliminary data.</text>
</comment>
<keyword evidence="8" id="KW-1185">Reference proteome</keyword>
<comment type="subcellular location">
    <subcellularLocation>
        <location evidence="1">Nucleus</location>
    </subcellularLocation>
</comment>
<gene>
    <name evidence="7" type="ORF">B0T17DRAFT_517803</name>
</gene>